<evidence type="ECO:0000313" key="9">
    <source>
        <dbReference type="Proteomes" id="UP000247612"/>
    </source>
</evidence>
<dbReference type="EMBL" id="QJKH01000005">
    <property type="protein sequence ID" value="PXX79797.1"/>
    <property type="molecule type" value="Genomic_DNA"/>
</dbReference>
<keyword evidence="2" id="KW-0964">Secreted</keyword>
<evidence type="ECO:0000256" key="2">
    <source>
        <dbReference type="ARBA" id="ARBA00022525"/>
    </source>
</evidence>
<feature type="chain" id="PRO_5016278048" description="SpaA-like prealbumin fold domain-containing protein" evidence="6">
    <location>
        <begin position="31"/>
        <end position="1156"/>
    </location>
</feature>
<sequence length="1156" mass="128324">MKQNRITKRILAVMMSFLMAFSSIQGYVKAETESMNTENEEEVINVNDSEEELDPDFNVESEDEEESNKDFEDEIIDDSATGSDTEEKEPAATDTDVIDPATGSDAEANTEEIITPDTDIVWEDVEGAQIYGLLGMQYYMRSNFALSNGGNDISDMIDVPSAKASLNGVTIQEGNDYTVKGGSTFEFKFEWQPASADQTIQANDYFTIDIATISGLKYRNQTDRTALRISGIEVGDYYLTYENSELKFHIEFNENIVYFQDISGFFKGSSTFKDVTEATVNDLFFMDKYYGQLTVEKKPEVVTPPSTPSGTAWKPSLPNNFNKDEKPSLKKDVKWFGNDAHQIEYRAGFFDLIKQYEDGDPFKGQTYENVILVDELDANQKYVNVYGNAPFFIEIPIFYYGTKNAVGYQGTSNEEVVFKSGTQATNQPGIARSIIDINSENFQNLTNSDGDVAALVEQTPRSWAVITTAANTQQLIINFGKLGSSEPSEAITMNDINSGWKLTDYYKTLQDKIKTAEKNIEDYKNDSNSPLALLRTRLVSLKTNYEKKDSLLTYHEELDTFLKAVEDYINDPSILIVPVLAANIQDIVPDASANVLASLNNYRKDITVYNNNKAAYIQKWQDSLDIYEKTIKFYIPEGIQNDTNKNADAPVYGFIIKYRTEVTNLSQATVTNNVMVKTGTVEYESSIIAKHNFTAGIKGNYINGDVVLVKADSKYGYKEENLGNTAVKGMADVKFEVYEVGSDTPLQLMRASDGHYVYIAGNHTGDAKFTETLVTDANGAIAISSLPSMGNYYFKEVSNPNGYYTGQNTMIPFTVDKNQITYKLAENVARAITLTKVDGDTNKALEKVEFALYDQTTGSELTGFTKSEGAYIYDQKGSAKLLTDAKGLLQIRNLPAGSFYLKEIKPLDDYKPLEDTSNYFPFELSLGLPEDGGKIIEINNGNAIKNYKEDVEEQLYDLKVIKKGSDDVVLPTVKFDLYTAADNQLVGSYVTEADGTFTVSNLSAGSYYLVETQGADGYDYDSSIHYNVTLSGDETVITKTIINEKKKAPVDPTDPTDPVDPGRPSRPDPDKPTMDIPEGDVPLGPGEEIVDIIDEDVPLSDGGANAFVEIEDEEVPLGAGVEVPNTKDSLYFWIPVLALSALGIMLLNVLRRKCAE</sequence>
<dbReference type="PANTHER" id="PTHR36108">
    <property type="entry name" value="COLOSSIN-B-RELATED"/>
    <property type="match status" value="1"/>
</dbReference>
<feature type="region of interest" description="Disordered" evidence="4">
    <location>
        <begin position="1043"/>
        <end position="1080"/>
    </location>
</feature>
<keyword evidence="5" id="KW-0472">Membrane</keyword>
<feature type="domain" description="SpaA-like prealbumin fold" evidence="7">
    <location>
        <begin position="958"/>
        <end position="1045"/>
    </location>
</feature>
<feature type="compositionally biased region" description="Basic and acidic residues" evidence="4">
    <location>
        <begin position="1063"/>
        <end position="1073"/>
    </location>
</feature>
<accession>A0A318LDS6</accession>
<comment type="similarity">
    <text evidence="1">Belongs to the serine-aspartate repeat-containing protein (SDr) family.</text>
</comment>
<reference evidence="8 9" key="1">
    <citation type="submission" date="2018-05" db="EMBL/GenBank/DDBJ databases">
        <title>Genomic Encyclopedia of Type Strains, Phase IV (KMG-IV): sequencing the most valuable type-strain genomes for metagenomic binning, comparative biology and taxonomic classification.</title>
        <authorList>
            <person name="Goeker M."/>
        </authorList>
    </citation>
    <scope>NUCLEOTIDE SEQUENCE [LARGE SCALE GENOMIC DNA]</scope>
    <source>
        <strain evidence="8 9">JC118</strain>
    </source>
</reference>
<evidence type="ECO:0000259" key="7">
    <source>
        <dbReference type="Pfam" id="PF17802"/>
    </source>
</evidence>
<keyword evidence="5" id="KW-0812">Transmembrane</keyword>
<dbReference type="AlphaFoldDB" id="A0A318LDS6"/>
<evidence type="ECO:0000256" key="1">
    <source>
        <dbReference type="ARBA" id="ARBA00007257"/>
    </source>
</evidence>
<dbReference type="PANTHER" id="PTHR36108:SF13">
    <property type="entry name" value="COLOSSIN-B-RELATED"/>
    <property type="match status" value="1"/>
</dbReference>
<evidence type="ECO:0000256" key="3">
    <source>
        <dbReference type="ARBA" id="ARBA00022729"/>
    </source>
</evidence>
<feature type="domain" description="SpaA-like prealbumin fold" evidence="7">
    <location>
        <begin position="831"/>
        <end position="916"/>
    </location>
</feature>
<dbReference type="InterPro" id="IPR011252">
    <property type="entry name" value="Fibrogen-bd_dom1"/>
</dbReference>
<feature type="domain" description="SpaA-like prealbumin fold" evidence="7">
    <location>
        <begin position="728"/>
        <end position="823"/>
    </location>
</feature>
<dbReference type="Proteomes" id="UP000247612">
    <property type="component" value="Unassembled WGS sequence"/>
</dbReference>
<evidence type="ECO:0000313" key="8">
    <source>
        <dbReference type="EMBL" id="PXX79797.1"/>
    </source>
</evidence>
<feature type="region of interest" description="Disordered" evidence="4">
    <location>
        <begin position="32"/>
        <end position="115"/>
    </location>
</feature>
<keyword evidence="5" id="KW-1133">Transmembrane helix</keyword>
<feature type="transmembrane region" description="Helical" evidence="5">
    <location>
        <begin position="1130"/>
        <end position="1150"/>
    </location>
</feature>
<evidence type="ECO:0000256" key="5">
    <source>
        <dbReference type="SAM" id="Phobius"/>
    </source>
</evidence>
<dbReference type="STRING" id="1034346.GCA_000313565_00861"/>
<keyword evidence="9" id="KW-1185">Reference proteome</keyword>
<evidence type="ECO:0000256" key="6">
    <source>
        <dbReference type="SAM" id="SignalP"/>
    </source>
</evidence>
<dbReference type="InterPro" id="IPR041033">
    <property type="entry name" value="SpaA_PFL_dom_1"/>
</dbReference>
<dbReference type="Gene3D" id="2.60.40.10">
    <property type="entry name" value="Immunoglobulins"/>
    <property type="match status" value="3"/>
</dbReference>
<dbReference type="RefSeq" id="WP_022937172.1">
    <property type="nucleotide sequence ID" value="NZ_CABKRQ010000002.1"/>
</dbReference>
<name>A0A318LDS6_9FIRM</name>
<dbReference type="Gene3D" id="2.60.40.1280">
    <property type="match status" value="1"/>
</dbReference>
<feature type="signal peptide" evidence="6">
    <location>
        <begin position="1"/>
        <end position="30"/>
    </location>
</feature>
<dbReference type="Pfam" id="PF17802">
    <property type="entry name" value="SpaA"/>
    <property type="match status" value="3"/>
</dbReference>
<organism evidence="8 9">
    <name type="scientific">Dielma fastidiosa</name>
    <dbReference type="NCBI Taxonomy" id="1034346"/>
    <lineage>
        <taxon>Bacteria</taxon>
        <taxon>Bacillati</taxon>
        <taxon>Bacillota</taxon>
        <taxon>Erysipelotrichia</taxon>
        <taxon>Erysipelotrichales</taxon>
        <taxon>Erysipelotrichaceae</taxon>
        <taxon>Dielma</taxon>
    </lineage>
</organism>
<gene>
    <name evidence="8" type="ORF">DES51_105272</name>
</gene>
<protein>
    <recommendedName>
        <fullName evidence="7">SpaA-like prealbumin fold domain-containing protein</fullName>
    </recommendedName>
</protein>
<dbReference type="InterPro" id="IPR013783">
    <property type="entry name" value="Ig-like_fold"/>
</dbReference>
<dbReference type="SUPFAM" id="SSF49478">
    <property type="entry name" value="Cna protein B-type domain"/>
    <property type="match status" value="1"/>
</dbReference>
<feature type="compositionally biased region" description="Acidic residues" evidence="4">
    <location>
        <begin position="38"/>
        <end position="77"/>
    </location>
</feature>
<keyword evidence="3 6" id="KW-0732">Signal</keyword>
<evidence type="ECO:0000256" key="4">
    <source>
        <dbReference type="SAM" id="MobiDB-lite"/>
    </source>
</evidence>
<proteinExistence type="inferred from homology"/>
<comment type="caution">
    <text evidence="8">The sequence shown here is derived from an EMBL/GenBank/DDBJ whole genome shotgun (WGS) entry which is preliminary data.</text>
</comment>
<dbReference type="OrthoDB" id="2199792at2"/>
<dbReference type="GO" id="GO:0007155">
    <property type="term" value="P:cell adhesion"/>
    <property type="evidence" value="ECO:0007669"/>
    <property type="project" value="InterPro"/>
</dbReference>